<evidence type="ECO:0000256" key="1">
    <source>
        <dbReference type="SAM" id="MobiDB-lite"/>
    </source>
</evidence>
<feature type="compositionally biased region" description="Low complexity" evidence="1">
    <location>
        <begin position="122"/>
        <end position="133"/>
    </location>
</feature>
<organism evidence="2 3">
    <name type="scientific">Hyaloscypha variabilis (strain UAMH 11265 / GT02V1 / F)</name>
    <name type="common">Meliniomyces variabilis</name>
    <dbReference type="NCBI Taxonomy" id="1149755"/>
    <lineage>
        <taxon>Eukaryota</taxon>
        <taxon>Fungi</taxon>
        <taxon>Dikarya</taxon>
        <taxon>Ascomycota</taxon>
        <taxon>Pezizomycotina</taxon>
        <taxon>Leotiomycetes</taxon>
        <taxon>Helotiales</taxon>
        <taxon>Hyaloscyphaceae</taxon>
        <taxon>Hyaloscypha</taxon>
        <taxon>Hyaloscypha variabilis</taxon>
    </lineage>
</organism>
<dbReference type="OrthoDB" id="4226666at2759"/>
<reference evidence="2 3" key="1">
    <citation type="submission" date="2016-04" db="EMBL/GenBank/DDBJ databases">
        <title>A degradative enzymes factory behind the ericoid mycorrhizal symbiosis.</title>
        <authorList>
            <consortium name="DOE Joint Genome Institute"/>
            <person name="Martino E."/>
            <person name="Morin E."/>
            <person name="Grelet G."/>
            <person name="Kuo A."/>
            <person name="Kohler A."/>
            <person name="Daghino S."/>
            <person name="Barry K."/>
            <person name="Choi C."/>
            <person name="Cichocki N."/>
            <person name="Clum A."/>
            <person name="Copeland A."/>
            <person name="Hainaut M."/>
            <person name="Haridas S."/>
            <person name="Labutti K."/>
            <person name="Lindquist E."/>
            <person name="Lipzen A."/>
            <person name="Khouja H.-R."/>
            <person name="Murat C."/>
            <person name="Ohm R."/>
            <person name="Olson A."/>
            <person name="Spatafora J."/>
            <person name="Veneault-Fourrey C."/>
            <person name="Henrissat B."/>
            <person name="Grigoriev I."/>
            <person name="Martin F."/>
            <person name="Perotto S."/>
        </authorList>
    </citation>
    <scope>NUCLEOTIDE SEQUENCE [LARGE SCALE GENOMIC DNA]</scope>
    <source>
        <strain evidence="2 3">F</strain>
    </source>
</reference>
<dbReference type="EMBL" id="KZ613953">
    <property type="protein sequence ID" value="PMD34636.1"/>
    <property type="molecule type" value="Genomic_DNA"/>
</dbReference>
<feature type="region of interest" description="Disordered" evidence="1">
    <location>
        <begin position="250"/>
        <end position="284"/>
    </location>
</feature>
<dbReference type="InterPro" id="IPR052973">
    <property type="entry name" value="Fungal_sec-metab_reg_TF"/>
</dbReference>
<dbReference type="PANTHER" id="PTHR35392:SF5">
    <property type="entry name" value="ZN(2)-C6 FUNGAL-TYPE DOMAIN-CONTAINING PROTEIN"/>
    <property type="match status" value="1"/>
</dbReference>
<name>A0A2J6R802_HYAVF</name>
<sequence>MGDQDYNEEEDPQGRYQYLYDSSQPTLNAVPKSGYLFTNYLQDLALHDQSQATDVVMQDFPHSDVYVAPAEAYTDGWQSYRTVSNCTTATSFTHIPTPSATTDSSYVMVHTPSHTRTYSENSSGQGSDGSLLSVPGDPEPWTPGSAFAVDREAMDREALEEEAQSSMLHDQDRILTGLSSPEPRTVYNPYTLLDSSGPVVYQESMMHYQTSGPWTPVEQRVPLYPAGFTAFAPSPGPAAEFYAQYGTSVPATPELGRSSQNDEKRSHSGRISSTRGKQKDHSPGWEHIVAAKGGLQKVSEIPKKETRGCRTGELDYETKEKARRIRKVHACWNCWTQKVPCSEPLSKGEPCTRCKGLSKKQPSLTVQQLCWRSGFKEYEATFFPEYLHAHLRKSKIEDLISEHTTGFLDTVITVEVSTGSAFKPMRLHTNTFAPSTDELVFQFSLTPPMPEQAAQLVRRRSIPVGILGLSLSDMRRKCNKHIEDMISSPQYPEQATAGDASGLPKQILETACEYVAANKDVSLLQNAMKLHAIHYFMGSLVTFTDKSSREIYKKLAPKATPQAYLSSRLLNRQIKYVMHKLHREITLKVLEDLERSLRSRTKDSWGPSFCTILILCLCIEGLQTAADTIVVCEMAEKGDAACYNRNQSFNACEELDEYPFRQCKKLFHDIYRSNKDGSGGGRGEKAFNPLKMAAEEGKMGLDLTTEGMVRSIYGVVCSSWPEIVQLSERPAIINLGYPVEPHDIKANNTGRLAAKFLRSFFPDLSNES</sequence>
<accession>A0A2J6R802</accession>
<dbReference type="STRING" id="1149755.A0A2J6R802"/>
<dbReference type="AlphaFoldDB" id="A0A2J6R802"/>
<evidence type="ECO:0000313" key="3">
    <source>
        <dbReference type="Proteomes" id="UP000235786"/>
    </source>
</evidence>
<feature type="region of interest" description="Disordered" evidence="1">
    <location>
        <begin position="114"/>
        <end position="143"/>
    </location>
</feature>
<dbReference type="PANTHER" id="PTHR35392">
    <property type="entry name" value="ZN(II)2CYS6 TRANSCRIPTION FACTOR (EUROFUNG)-RELATED-RELATED"/>
    <property type="match status" value="1"/>
</dbReference>
<proteinExistence type="predicted"/>
<keyword evidence="3" id="KW-1185">Reference proteome</keyword>
<protein>
    <submittedName>
        <fullName evidence="2">Uncharacterized protein</fullName>
    </submittedName>
</protein>
<gene>
    <name evidence="2" type="ORF">L207DRAFT_516789</name>
</gene>
<dbReference type="Proteomes" id="UP000235786">
    <property type="component" value="Unassembled WGS sequence"/>
</dbReference>
<evidence type="ECO:0000313" key="2">
    <source>
        <dbReference type="EMBL" id="PMD34636.1"/>
    </source>
</evidence>